<reference evidence="1" key="1">
    <citation type="submission" date="2022-07" db="EMBL/GenBank/DDBJ databases">
        <title>Complete genome sequence of carbapenem-resistant Citrobacter spp. in Japan.</title>
        <authorList>
            <person name="Maehana S."/>
            <person name="Suzuki M."/>
            <person name="Kitasato H."/>
        </authorList>
    </citation>
    <scope>NUCLEOTIDE SEQUENCE</scope>
    <source>
        <strain evidence="1">KAM621</strain>
    </source>
</reference>
<accession>A0AAD1P141</accession>
<dbReference type="Proteomes" id="UP001058317">
    <property type="component" value="Chromosome"/>
</dbReference>
<sequence>MSDFEFTNDLCAYKVFVPTQVELATIEVYPACNDMYVLTGRIVMYNIATEVSITEPNLLHIVLSYTGPFFRR</sequence>
<name>A0AAD1P141_CITBR</name>
<organism evidence="1 2">
    <name type="scientific">Citrobacter braakii</name>
    <dbReference type="NCBI Taxonomy" id="57706"/>
    <lineage>
        <taxon>Bacteria</taxon>
        <taxon>Pseudomonadati</taxon>
        <taxon>Pseudomonadota</taxon>
        <taxon>Gammaproteobacteria</taxon>
        <taxon>Enterobacterales</taxon>
        <taxon>Enterobacteriaceae</taxon>
        <taxon>Citrobacter</taxon>
        <taxon>Citrobacter freundii complex</taxon>
    </lineage>
</organism>
<proteinExistence type="predicted"/>
<evidence type="ECO:0000313" key="2">
    <source>
        <dbReference type="Proteomes" id="UP001058317"/>
    </source>
</evidence>
<protein>
    <submittedName>
        <fullName evidence="1">Uncharacterized protein</fullName>
    </submittedName>
</protein>
<gene>
    <name evidence="1" type="ORF">KAM621c_11740</name>
</gene>
<dbReference type="AlphaFoldDB" id="A0AAD1P141"/>
<dbReference type="EMBL" id="AP026382">
    <property type="protein sequence ID" value="BDN96069.1"/>
    <property type="molecule type" value="Genomic_DNA"/>
</dbReference>
<evidence type="ECO:0000313" key="1">
    <source>
        <dbReference type="EMBL" id="BDN96069.1"/>
    </source>
</evidence>